<sequence>MGLAFSAAICHTTSQSMANLKPGPRGYTILINTFKRNDLLKQSVEHFASCSRVDSIHIIWSEADPPSDLLLACLRRVAHRNSRDGRIPEQPIQDIPELKTDAVLSVDDDVLFPCASVDFAFGVWQSAPAAMVGFVPRMHWLYRTSDGEEYYKYGGWWTVWWTGTYSMVLTKAAFFHRKYLGLYTNHMPAAIRDYVTKNRNCEDIAMSFLVANETASPPVWVKGGFVWNQQLGKPNERRSQCVKDFAALYGRMPLVATTVKAIDGRRSWLW</sequence>
<name>A0A7I8IBK0_SPIIN</name>
<evidence type="ECO:0000313" key="5">
    <source>
        <dbReference type="EMBL" id="CAA2615366.1"/>
    </source>
</evidence>
<organism evidence="5">
    <name type="scientific">Spirodela intermedia</name>
    <name type="common">Intermediate duckweed</name>
    <dbReference type="NCBI Taxonomy" id="51605"/>
    <lineage>
        <taxon>Eukaryota</taxon>
        <taxon>Viridiplantae</taxon>
        <taxon>Streptophyta</taxon>
        <taxon>Embryophyta</taxon>
        <taxon>Tracheophyta</taxon>
        <taxon>Spermatophyta</taxon>
        <taxon>Magnoliopsida</taxon>
        <taxon>Liliopsida</taxon>
        <taxon>Araceae</taxon>
        <taxon>Lemnoideae</taxon>
        <taxon>Spirodela</taxon>
    </lineage>
</organism>
<keyword evidence="2" id="KW-0808">Transferase</keyword>
<proteinExistence type="inferred from homology"/>
<accession>A0A7I8IBK0</accession>
<protein>
    <recommendedName>
        <fullName evidence="4">Glycosyl transferase 64 domain-containing protein</fullName>
    </recommendedName>
</protein>
<dbReference type="Gene3D" id="3.90.550.10">
    <property type="entry name" value="Spore Coat Polysaccharide Biosynthesis Protein SpsA, Chain A"/>
    <property type="match status" value="1"/>
</dbReference>
<feature type="domain" description="Glycosyl transferase 64" evidence="4">
    <location>
        <begin position="27"/>
        <end position="261"/>
    </location>
</feature>
<dbReference type="AlphaFoldDB" id="A0A7I8IBK0"/>
<dbReference type="GO" id="GO:0016020">
    <property type="term" value="C:membrane"/>
    <property type="evidence" value="ECO:0007669"/>
    <property type="project" value="InterPro"/>
</dbReference>
<evidence type="ECO:0000313" key="6">
    <source>
        <dbReference type="Proteomes" id="UP001189122"/>
    </source>
</evidence>
<dbReference type="Pfam" id="PF09258">
    <property type="entry name" value="Glyco_transf_64"/>
    <property type="match status" value="1"/>
</dbReference>
<evidence type="ECO:0000256" key="1">
    <source>
        <dbReference type="ARBA" id="ARBA00008700"/>
    </source>
</evidence>
<dbReference type="PANTHER" id="PTHR48410">
    <property type="entry name" value="GLYCOSYLINOSITOL PHOSPHORYLCERAMIDE MANNOSYL TRANSFERASE 1"/>
    <property type="match status" value="1"/>
</dbReference>
<evidence type="ECO:0000259" key="4">
    <source>
        <dbReference type="Pfam" id="PF09258"/>
    </source>
</evidence>
<dbReference type="PANTHER" id="PTHR48410:SF1">
    <property type="entry name" value="GLYCOSYLINOSITOL PHOSPHORYLCERAMIDE MANNOSYL TRANSFERASE 1"/>
    <property type="match status" value="1"/>
</dbReference>
<dbReference type="Proteomes" id="UP001189122">
    <property type="component" value="Unassembled WGS sequence"/>
</dbReference>
<dbReference type="InterPro" id="IPR053318">
    <property type="entry name" value="GT64"/>
</dbReference>
<dbReference type="InterPro" id="IPR029044">
    <property type="entry name" value="Nucleotide-diphossugar_trans"/>
</dbReference>
<dbReference type="EMBL" id="LR743588">
    <property type="protein sequence ID" value="CAA2615366.1"/>
    <property type="molecule type" value="Genomic_DNA"/>
</dbReference>
<comment type="similarity">
    <text evidence="1">Belongs to the glycosyltransferase 64 family.</text>
</comment>
<keyword evidence="3" id="KW-1015">Disulfide bond</keyword>
<evidence type="ECO:0000256" key="2">
    <source>
        <dbReference type="ARBA" id="ARBA00022679"/>
    </source>
</evidence>
<dbReference type="EMBL" id="CACRZD030000001">
    <property type="protein sequence ID" value="CAA6655126.1"/>
    <property type="molecule type" value="Genomic_DNA"/>
</dbReference>
<evidence type="ECO:0000256" key="3">
    <source>
        <dbReference type="ARBA" id="ARBA00023157"/>
    </source>
</evidence>
<dbReference type="GO" id="GO:0016757">
    <property type="term" value="F:glycosyltransferase activity"/>
    <property type="evidence" value="ECO:0007669"/>
    <property type="project" value="InterPro"/>
</dbReference>
<dbReference type="InterPro" id="IPR015338">
    <property type="entry name" value="GT64_dom"/>
</dbReference>
<gene>
    <name evidence="5" type="ORF">SI7747_01001716</name>
</gene>
<keyword evidence="6" id="KW-1185">Reference proteome</keyword>
<reference evidence="5 6" key="1">
    <citation type="submission" date="2019-12" db="EMBL/GenBank/DDBJ databases">
        <authorList>
            <person name="Scholz U."/>
            <person name="Mascher M."/>
            <person name="Fiebig A."/>
        </authorList>
    </citation>
    <scope>NUCLEOTIDE SEQUENCE</scope>
</reference>
<dbReference type="SUPFAM" id="SSF53448">
    <property type="entry name" value="Nucleotide-diphospho-sugar transferases"/>
    <property type="match status" value="1"/>
</dbReference>